<dbReference type="InterPro" id="IPR037944">
    <property type="entry name" value="PRX5-like"/>
</dbReference>
<accession>A0A060ICY3</accession>
<name>A0A060ICY3_RHIET</name>
<dbReference type="InterPro" id="IPR036249">
    <property type="entry name" value="Thioredoxin-like_sf"/>
</dbReference>
<protein>
    <submittedName>
        <fullName evidence="6">Thioredoxin-like protein</fullName>
    </submittedName>
</protein>
<dbReference type="PROSITE" id="PS51352">
    <property type="entry name" value="THIOREDOXIN_2"/>
    <property type="match status" value="1"/>
</dbReference>
<reference evidence="6 7" key="1">
    <citation type="submission" date="2013-12" db="EMBL/GenBank/DDBJ databases">
        <title>Complete genome sequence of Rhizobium etli bv. mimosae IE4771.</title>
        <authorList>
            <person name="Bustos P."/>
            <person name="Santamaria R.I."/>
            <person name="Lozano L."/>
            <person name="Ormeno-Orrillo E."/>
            <person name="Rogel M.A."/>
            <person name="Romero D."/>
            <person name="Cevallos M.A."/>
            <person name="Martinez-Romero E."/>
            <person name="Gonzalez V."/>
        </authorList>
    </citation>
    <scope>NUCLEOTIDE SEQUENCE [LARGE SCALE GENOMIC DNA]</scope>
    <source>
        <strain evidence="6 7">IE4771</strain>
        <plasmid evidence="7">Plasmid pRetIE4771b</plasmid>
    </source>
</reference>
<dbReference type="InterPro" id="IPR013740">
    <property type="entry name" value="Redoxin"/>
</dbReference>
<dbReference type="Proteomes" id="UP000027180">
    <property type="component" value="Plasmid pRetIE4771b"/>
</dbReference>
<dbReference type="PANTHER" id="PTHR10430">
    <property type="entry name" value="PEROXIREDOXIN"/>
    <property type="match status" value="1"/>
</dbReference>
<evidence type="ECO:0000256" key="3">
    <source>
        <dbReference type="PIRSR" id="PIRSR637944-1"/>
    </source>
</evidence>
<proteinExistence type="predicted"/>
<dbReference type="GO" id="GO:0045454">
    <property type="term" value="P:cell redox homeostasis"/>
    <property type="evidence" value="ECO:0007669"/>
    <property type="project" value="TreeGrafter"/>
</dbReference>
<dbReference type="AlphaFoldDB" id="A0A060ICY3"/>
<geneLocation type="plasmid" evidence="6 7">
    <name>pRetIE4771b</name>
</geneLocation>
<evidence type="ECO:0000313" key="6">
    <source>
        <dbReference type="EMBL" id="AIC29925.1"/>
    </source>
</evidence>
<evidence type="ECO:0000256" key="2">
    <source>
        <dbReference type="ARBA" id="ARBA00023002"/>
    </source>
</evidence>
<dbReference type="GO" id="GO:0005737">
    <property type="term" value="C:cytoplasm"/>
    <property type="evidence" value="ECO:0007669"/>
    <property type="project" value="TreeGrafter"/>
</dbReference>
<evidence type="ECO:0000259" key="5">
    <source>
        <dbReference type="PROSITE" id="PS51352"/>
    </source>
</evidence>
<dbReference type="PANTHER" id="PTHR10430:SF16">
    <property type="entry name" value="PEROXIREDOXIN-5, MITOCHONDRIAL"/>
    <property type="match status" value="1"/>
</dbReference>
<dbReference type="InterPro" id="IPR013766">
    <property type="entry name" value="Thioredoxin_domain"/>
</dbReference>
<dbReference type="Gene3D" id="3.40.30.10">
    <property type="entry name" value="Glutaredoxin"/>
    <property type="match status" value="1"/>
</dbReference>
<gene>
    <name evidence="6" type="ORF">IE4771_PB00195</name>
</gene>
<evidence type="ECO:0000256" key="1">
    <source>
        <dbReference type="ARBA" id="ARBA00022559"/>
    </source>
</evidence>
<dbReference type="EMBL" id="CP006988">
    <property type="protein sequence ID" value="AIC29925.1"/>
    <property type="molecule type" value="Genomic_DNA"/>
</dbReference>
<keyword evidence="1" id="KW-0575">Peroxidase</keyword>
<keyword evidence="6" id="KW-0614">Plasmid</keyword>
<dbReference type="GO" id="GO:0042744">
    <property type="term" value="P:hydrogen peroxide catabolic process"/>
    <property type="evidence" value="ECO:0007669"/>
    <property type="project" value="TreeGrafter"/>
</dbReference>
<dbReference type="Pfam" id="PF08534">
    <property type="entry name" value="Redoxin"/>
    <property type="match status" value="1"/>
</dbReference>
<dbReference type="HOGENOM" id="CLU_1569437_0_0_5"/>
<keyword evidence="2" id="KW-0560">Oxidoreductase</keyword>
<sequence length="170" mass="18553">MSPFALELATSPYPVPTPTAGKKTTDDYFGGKRVILFSLPGAFTPTCSTFQLRDFESRYDEFQKRGIDEIYCLSVNGSFVMNAWAKAQGLKKSTSIRRTGNGKNPFLDLTPNDGEASGDVSSTVLDDPNIGVRENNVDGPARTDMPELSSPWQSTRDTGNLPPGERPLAR</sequence>
<dbReference type="SUPFAM" id="SSF52833">
    <property type="entry name" value="Thioredoxin-like"/>
    <property type="match status" value="1"/>
</dbReference>
<feature type="domain" description="Thioredoxin" evidence="5">
    <location>
        <begin position="1"/>
        <end position="157"/>
    </location>
</feature>
<dbReference type="KEGG" id="rei:IE4771_PB00195"/>
<feature type="region of interest" description="Disordered" evidence="4">
    <location>
        <begin position="95"/>
        <end position="170"/>
    </location>
</feature>
<evidence type="ECO:0000313" key="7">
    <source>
        <dbReference type="Proteomes" id="UP000027180"/>
    </source>
</evidence>
<organism evidence="6 7">
    <name type="scientific">Rhizobium etli bv. mimosae str. IE4771</name>
    <dbReference type="NCBI Taxonomy" id="1432050"/>
    <lineage>
        <taxon>Bacteria</taxon>
        <taxon>Pseudomonadati</taxon>
        <taxon>Pseudomonadota</taxon>
        <taxon>Alphaproteobacteria</taxon>
        <taxon>Hyphomicrobiales</taxon>
        <taxon>Rhizobiaceae</taxon>
        <taxon>Rhizobium/Agrobacterium group</taxon>
        <taxon>Rhizobium</taxon>
    </lineage>
</organism>
<evidence type="ECO:0000256" key="4">
    <source>
        <dbReference type="SAM" id="MobiDB-lite"/>
    </source>
</evidence>
<dbReference type="GO" id="GO:0008379">
    <property type="term" value="F:thioredoxin peroxidase activity"/>
    <property type="evidence" value="ECO:0007669"/>
    <property type="project" value="InterPro"/>
</dbReference>
<feature type="active site" description="Cysteine sulfenic acid (-SOH) intermediate" evidence="3">
    <location>
        <position position="47"/>
    </location>
</feature>
<dbReference type="GO" id="GO:0034599">
    <property type="term" value="P:cellular response to oxidative stress"/>
    <property type="evidence" value="ECO:0007669"/>
    <property type="project" value="InterPro"/>
</dbReference>